<evidence type="ECO:0000256" key="3">
    <source>
        <dbReference type="ARBA" id="ARBA00023163"/>
    </source>
</evidence>
<dbReference type="InterPro" id="IPR036388">
    <property type="entry name" value="WH-like_DNA-bd_sf"/>
</dbReference>
<proteinExistence type="predicted"/>
<keyword evidence="1" id="KW-0805">Transcription regulation</keyword>
<reference evidence="5 6" key="2">
    <citation type="journal article" date="2024" name="Int. J. Syst. Evol. Microbiol.">
        <title>Promethearchaeum syntrophicum gen. nov., sp. nov., an anaerobic, obligately syntrophic archaeon, the first isolate of the lineage 'Asgard' archaea, and proposal of the new archaeal phylum Promethearchaeota phyl. nov. and kingdom Promethearchaeati regn. nov.</title>
        <authorList>
            <person name="Imachi H."/>
            <person name="Nobu M.K."/>
            <person name="Kato S."/>
            <person name="Takaki Y."/>
            <person name="Miyazaki M."/>
            <person name="Miyata M."/>
            <person name="Ogawara M."/>
            <person name="Saito Y."/>
            <person name="Sakai S."/>
            <person name="Tahara Y.O."/>
            <person name="Takano Y."/>
            <person name="Tasumi E."/>
            <person name="Uematsu K."/>
            <person name="Yoshimura T."/>
            <person name="Itoh T."/>
            <person name="Ohkuma M."/>
            <person name="Takai K."/>
        </authorList>
    </citation>
    <scope>NUCLEOTIDE SEQUENCE [LARGE SCALE GENOMIC DNA]</scope>
    <source>
        <strain evidence="5 6">MK-D1</strain>
    </source>
</reference>
<dbReference type="PRINTS" id="PR00033">
    <property type="entry name" value="HTHASNC"/>
</dbReference>
<keyword evidence="6" id="KW-1185">Reference proteome</keyword>
<evidence type="ECO:0000256" key="1">
    <source>
        <dbReference type="ARBA" id="ARBA00023015"/>
    </source>
</evidence>
<keyword evidence="2" id="KW-0238">DNA-binding</keyword>
<dbReference type="GO" id="GO:0043565">
    <property type="term" value="F:sequence-specific DNA binding"/>
    <property type="evidence" value="ECO:0007669"/>
    <property type="project" value="InterPro"/>
</dbReference>
<gene>
    <name evidence="5" type="ORF">DSAG12_01045</name>
</gene>
<dbReference type="PROSITE" id="PS50956">
    <property type="entry name" value="HTH_ASNC_2"/>
    <property type="match status" value="1"/>
</dbReference>
<sequence length="142" mass="16164">MDEKDLIIIDALKKDASLSVAKLSLNTNLPSTTIFNRIKKLKDNGIIKNYTINIDKDRVFGNIQGIILIKASNTDQRQIVQKLLEHPSVENAAIMTGNTDIVIRIRVKSIDDLNKFILDYLRKIKGIQDSTTMISLEYYEKN</sequence>
<dbReference type="SUPFAM" id="SSF46785">
    <property type="entry name" value="Winged helix' DNA-binding domain"/>
    <property type="match status" value="1"/>
</dbReference>
<reference evidence="5 6" key="1">
    <citation type="journal article" date="2020" name="Nature">
        <title>Isolation of an archaeon at the prokaryote-eukaryote interface.</title>
        <authorList>
            <person name="Imachi H."/>
            <person name="Nobu M.K."/>
            <person name="Nakahara N."/>
            <person name="Morono Y."/>
            <person name="Ogawara M."/>
            <person name="Takaki Y."/>
            <person name="Takano Y."/>
            <person name="Uematsu K."/>
            <person name="Ikuta T."/>
            <person name="Ito M."/>
            <person name="Matsui Y."/>
            <person name="Miyazaki M."/>
            <person name="Murata K."/>
            <person name="Saito Y."/>
            <person name="Sakai S."/>
            <person name="Song C."/>
            <person name="Tasumi E."/>
            <person name="Yamanaka Y."/>
            <person name="Yamaguchi T."/>
            <person name="Kamagata Y."/>
            <person name="Tamaki H."/>
            <person name="Takai K."/>
        </authorList>
    </citation>
    <scope>NUCLEOTIDE SEQUENCE [LARGE SCALE GENOMIC DNA]</scope>
    <source>
        <strain evidence="5 6">MK-D1</strain>
    </source>
</reference>
<dbReference type="PANTHER" id="PTHR30154">
    <property type="entry name" value="LEUCINE-RESPONSIVE REGULATORY PROTEIN"/>
    <property type="match status" value="1"/>
</dbReference>
<dbReference type="EMBL" id="CP042905">
    <property type="protein sequence ID" value="QEE15221.1"/>
    <property type="molecule type" value="Genomic_DNA"/>
</dbReference>
<evidence type="ECO:0000256" key="2">
    <source>
        <dbReference type="ARBA" id="ARBA00023125"/>
    </source>
</evidence>
<dbReference type="SMART" id="SM00344">
    <property type="entry name" value="HTH_ASNC"/>
    <property type="match status" value="1"/>
</dbReference>
<evidence type="ECO:0000313" key="5">
    <source>
        <dbReference type="EMBL" id="QEE15221.1"/>
    </source>
</evidence>
<dbReference type="Pfam" id="PF13412">
    <property type="entry name" value="HTH_24"/>
    <property type="match status" value="1"/>
</dbReference>
<feature type="domain" description="HTH asnC-type" evidence="4">
    <location>
        <begin position="1"/>
        <end position="67"/>
    </location>
</feature>
<organism evidence="5 6">
    <name type="scientific">Promethearchaeum syntrophicum</name>
    <dbReference type="NCBI Taxonomy" id="2594042"/>
    <lineage>
        <taxon>Archaea</taxon>
        <taxon>Promethearchaeati</taxon>
        <taxon>Promethearchaeota</taxon>
        <taxon>Promethearchaeia</taxon>
        <taxon>Promethearchaeales</taxon>
        <taxon>Promethearchaeaceae</taxon>
        <taxon>Promethearchaeum</taxon>
    </lineage>
</organism>
<keyword evidence="3" id="KW-0804">Transcription</keyword>
<accession>A0A5B9D885</accession>
<evidence type="ECO:0000313" key="6">
    <source>
        <dbReference type="Proteomes" id="UP000321408"/>
    </source>
</evidence>
<dbReference type="InterPro" id="IPR019887">
    <property type="entry name" value="Tscrpt_reg_AsnC/Lrp_C"/>
</dbReference>
<dbReference type="GO" id="GO:0005829">
    <property type="term" value="C:cytosol"/>
    <property type="evidence" value="ECO:0007669"/>
    <property type="project" value="TreeGrafter"/>
</dbReference>
<dbReference type="AlphaFoldDB" id="A0A5B9D885"/>
<dbReference type="Gene3D" id="3.30.70.920">
    <property type="match status" value="1"/>
</dbReference>
<dbReference type="GeneID" id="41329043"/>
<dbReference type="KEGG" id="psyt:DSAG12_01045"/>
<evidence type="ECO:0000259" key="4">
    <source>
        <dbReference type="PROSITE" id="PS50956"/>
    </source>
</evidence>
<dbReference type="InterPro" id="IPR036390">
    <property type="entry name" value="WH_DNA-bd_sf"/>
</dbReference>
<dbReference type="GO" id="GO:0043200">
    <property type="term" value="P:response to amino acid"/>
    <property type="evidence" value="ECO:0007669"/>
    <property type="project" value="TreeGrafter"/>
</dbReference>
<dbReference type="Proteomes" id="UP000321408">
    <property type="component" value="Chromosome"/>
</dbReference>
<name>A0A5B9D885_9ARCH</name>
<dbReference type="InterPro" id="IPR000485">
    <property type="entry name" value="AsnC-type_HTH_dom"/>
</dbReference>
<dbReference type="Gene3D" id="1.10.10.10">
    <property type="entry name" value="Winged helix-like DNA-binding domain superfamily/Winged helix DNA-binding domain"/>
    <property type="match status" value="1"/>
</dbReference>
<dbReference type="InterPro" id="IPR011008">
    <property type="entry name" value="Dimeric_a/b-barrel"/>
</dbReference>
<dbReference type="InterPro" id="IPR019888">
    <property type="entry name" value="Tscrpt_reg_AsnC-like"/>
</dbReference>
<dbReference type="Pfam" id="PF01037">
    <property type="entry name" value="AsnC_trans_reg"/>
    <property type="match status" value="1"/>
</dbReference>
<dbReference type="OrthoDB" id="6995at2157"/>
<protein>
    <submittedName>
        <fullName evidence="5">Lrp/AsnC family transcriptional regulator</fullName>
    </submittedName>
</protein>
<dbReference type="RefSeq" id="WP_147662139.1">
    <property type="nucleotide sequence ID" value="NZ_CP042905.2"/>
</dbReference>
<dbReference type="PANTHER" id="PTHR30154:SF34">
    <property type="entry name" value="TRANSCRIPTIONAL REGULATOR AZLB"/>
    <property type="match status" value="1"/>
</dbReference>
<dbReference type="SUPFAM" id="SSF54909">
    <property type="entry name" value="Dimeric alpha+beta barrel"/>
    <property type="match status" value="1"/>
</dbReference>